<sequence>MHHKDRLQVVFASHNKSRDNENEIDRMQKKEIPSLSEITEKGIDVLSKYENGFFLMVEGGRIDHACHANDAPGAIYDTLAFDEAVKKAYVFYKKHPDETLIVVVGDHETGGMGWRYGIRLWKQLFLKNE</sequence>
<dbReference type="GO" id="GO:0004035">
    <property type="term" value="F:alkaline phosphatase activity"/>
    <property type="evidence" value="ECO:0007669"/>
    <property type="project" value="TreeGrafter"/>
</dbReference>
<protein>
    <submittedName>
        <fullName evidence="3">Alkaline phosphatase</fullName>
    </submittedName>
</protein>
<accession>A0A4R2KGK8</accession>
<dbReference type="PANTHER" id="PTHR11596">
    <property type="entry name" value="ALKALINE PHOSPHATASE"/>
    <property type="match status" value="1"/>
</dbReference>
<dbReference type="InterPro" id="IPR001952">
    <property type="entry name" value="Alkaline_phosphatase"/>
</dbReference>
<comment type="cofactor">
    <cofactor evidence="2">
        <name>Zn(2+)</name>
        <dbReference type="ChEBI" id="CHEBI:29105"/>
    </cofactor>
    <text evidence="2">Binds 2 Zn(2+) ions.</text>
</comment>
<dbReference type="InterPro" id="IPR017850">
    <property type="entry name" value="Alkaline_phosphatase_core_sf"/>
</dbReference>
<evidence type="ECO:0000313" key="3">
    <source>
        <dbReference type="EMBL" id="TCO72254.1"/>
    </source>
</evidence>
<dbReference type="SUPFAM" id="SSF53649">
    <property type="entry name" value="Alkaline phosphatase-like"/>
    <property type="match status" value="1"/>
</dbReference>
<feature type="binding site" evidence="2">
    <location>
        <position position="58"/>
    </location>
    <ligand>
        <name>Mg(2+)</name>
        <dbReference type="ChEBI" id="CHEBI:18420"/>
    </ligand>
</feature>
<gene>
    <name evidence="3" type="ORF">EV214_1184</name>
</gene>
<dbReference type="GO" id="GO:0046872">
    <property type="term" value="F:metal ion binding"/>
    <property type="evidence" value="ECO:0007669"/>
    <property type="project" value="UniProtKB-KW"/>
</dbReference>
<comment type="cofactor">
    <cofactor evidence="2">
        <name>Mg(2+)</name>
        <dbReference type="ChEBI" id="CHEBI:18420"/>
    </cofactor>
    <text evidence="2">Binds 1 Mg(2+) ion.</text>
</comment>
<evidence type="ECO:0000256" key="1">
    <source>
        <dbReference type="ARBA" id="ARBA00022553"/>
    </source>
</evidence>
<dbReference type="Proteomes" id="UP000294919">
    <property type="component" value="Unassembled WGS sequence"/>
</dbReference>
<feature type="binding site" evidence="2">
    <location>
        <position position="67"/>
    </location>
    <ligand>
        <name>Zn(2+)</name>
        <dbReference type="ChEBI" id="CHEBI:29105"/>
        <label>2</label>
    </ligand>
</feature>
<comment type="caution">
    <text evidence="3">The sequence shown here is derived from an EMBL/GenBank/DDBJ whole genome shotgun (WGS) entry which is preliminary data.</text>
</comment>
<organism evidence="3 4">
    <name type="scientific">Marinisporobacter balticus</name>
    <dbReference type="NCBI Taxonomy" id="2018667"/>
    <lineage>
        <taxon>Bacteria</taxon>
        <taxon>Bacillati</taxon>
        <taxon>Bacillota</taxon>
        <taxon>Clostridia</taxon>
        <taxon>Peptostreptococcales</taxon>
        <taxon>Thermotaleaceae</taxon>
        <taxon>Marinisporobacter</taxon>
    </lineage>
</organism>
<evidence type="ECO:0000256" key="2">
    <source>
        <dbReference type="PIRSR" id="PIRSR601952-2"/>
    </source>
</evidence>
<feature type="binding site" evidence="2">
    <location>
        <position position="106"/>
    </location>
    <ligand>
        <name>Zn(2+)</name>
        <dbReference type="ChEBI" id="CHEBI:29105"/>
        <label>2</label>
    </ligand>
</feature>
<keyword evidence="4" id="KW-1185">Reference proteome</keyword>
<keyword evidence="2" id="KW-0479">Metal-binding</keyword>
<proteinExistence type="predicted"/>
<keyword evidence="2" id="KW-0862">Zinc</keyword>
<dbReference type="EMBL" id="SLWV01000018">
    <property type="protein sequence ID" value="TCO72254.1"/>
    <property type="molecule type" value="Genomic_DNA"/>
</dbReference>
<feature type="binding site" evidence="2">
    <location>
        <position position="107"/>
    </location>
    <ligand>
        <name>Zn(2+)</name>
        <dbReference type="ChEBI" id="CHEBI:29105"/>
        <label>2</label>
    </ligand>
</feature>
<dbReference type="Pfam" id="PF00245">
    <property type="entry name" value="Alk_phosphatase"/>
    <property type="match status" value="1"/>
</dbReference>
<dbReference type="Gene3D" id="3.40.720.10">
    <property type="entry name" value="Alkaline Phosphatase, subunit A"/>
    <property type="match status" value="1"/>
</dbReference>
<dbReference type="AlphaFoldDB" id="A0A4R2KGK8"/>
<keyword evidence="1" id="KW-0597">Phosphoprotein</keyword>
<name>A0A4R2KGK8_9FIRM</name>
<dbReference type="PANTHER" id="PTHR11596:SF5">
    <property type="entry name" value="ALKALINE PHOSPHATASE"/>
    <property type="match status" value="1"/>
</dbReference>
<evidence type="ECO:0000313" key="4">
    <source>
        <dbReference type="Proteomes" id="UP000294919"/>
    </source>
</evidence>
<dbReference type="RefSeq" id="WP_243116647.1">
    <property type="nucleotide sequence ID" value="NZ_SLWV01000018.1"/>
</dbReference>
<reference evidence="3 4" key="1">
    <citation type="submission" date="2019-03" db="EMBL/GenBank/DDBJ databases">
        <title>Genomic Encyclopedia of Type Strains, Phase IV (KMG-IV): sequencing the most valuable type-strain genomes for metagenomic binning, comparative biology and taxonomic classification.</title>
        <authorList>
            <person name="Goeker M."/>
        </authorList>
    </citation>
    <scope>NUCLEOTIDE SEQUENCE [LARGE SCALE GENOMIC DNA]</scope>
    <source>
        <strain evidence="3 4">DSM 102940</strain>
    </source>
</reference>
<feature type="binding site" evidence="2">
    <location>
        <position position="63"/>
    </location>
    <ligand>
        <name>Zn(2+)</name>
        <dbReference type="ChEBI" id="CHEBI:29105"/>
        <label>2</label>
    </ligand>
</feature>
<keyword evidence="2" id="KW-0460">Magnesium</keyword>